<evidence type="ECO:0000259" key="4">
    <source>
        <dbReference type="Pfam" id="PF00392"/>
    </source>
</evidence>
<keyword evidence="1" id="KW-0805">Transcription regulation</keyword>
<evidence type="ECO:0000313" key="5">
    <source>
        <dbReference type="EMBL" id="UWZ35385.1"/>
    </source>
</evidence>
<accession>A0ABY5Z2V0</accession>
<dbReference type="RefSeq" id="WP_390891254.1">
    <property type="nucleotide sequence ID" value="NZ_CP073721.1"/>
</dbReference>
<dbReference type="Gene3D" id="1.10.10.10">
    <property type="entry name" value="Winged helix-like DNA-binding domain superfamily/Winged helix DNA-binding domain"/>
    <property type="match status" value="1"/>
</dbReference>
<feature type="domain" description="HTH gntR-type" evidence="4">
    <location>
        <begin position="2"/>
        <end position="42"/>
    </location>
</feature>
<reference evidence="5" key="1">
    <citation type="submission" date="2021-04" db="EMBL/GenBank/DDBJ databases">
        <title>Biosynthetic gene clusters of Dactylosporangioum roseum.</title>
        <authorList>
            <person name="Hartkoorn R.C."/>
            <person name="Beaudoing E."/>
            <person name="Hot D."/>
            <person name="Moureu S."/>
        </authorList>
    </citation>
    <scope>NUCLEOTIDE SEQUENCE</scope>
    <source>
        <strain evidence="5">NRRL B-16295</strain>
    </source>
</reference>
<keyword evidence="2" id="KW-0238">DNA-binding</keyword>
<sequence length="48" mass="5128">MTAGARLPSEAALVEQHRVARGTARQALAALRDVTVSVQGKGRFVKPR</sequence>
<dbReference type="InterPro" id="IPR000524">
    <property type="entry name" value="Tscrpt_reg_HTH_GntR"/>
</dbReference>
<dbReference type="Pfam" id="PF00392">
    <property type="entry name" value="GntR"/>
    <property type="match status" value="1"/>
</dbReference>
<dbReference type="SUPFAM" id="SSF46785">
    <property type="entry name" value="Winged helix' DNA-binding domain"/>
    <property type="match status" value="1"/>
</dbReference>
<dbReference type="EMBL" id="CP073721">
    <property type="protein sequence ID" value="UWZ35385.1"/>
    <property type="molecule type" value="Genomic_DNA"/>
</dbReference>
<evidence type="ECO:0000256" key="3">
    <source>
        <dbReference type="ARBA" id="ARBA00023163"/>
    </source>
</evidence>
<organism evidence="5 6">
    <name type="scientific">Dactylosporangium roseum</name>
    <dbReference type="NCBI Taxonomy" id="47989"/>
    <lineage>
        <taxon>Bacteria</taxon>
        <taxon>Bacillati</taxon>
        <taxon>Actinomycetota</taxon>
        <taxon>Actinomycetes</taxon>
        <taxon>Micromonosporales</taxon>
        <taxon>Micromonosporaceae</taxon>
        <taxon>Dactylosporangium</taxon>
    </lineage>
</organism>
<dbReference type="InterPro" id="IPR036388">
    <property type="entry name" value="WH-like_DNA-bd_sf"/>
</dbReference>
<name>A0ABY5Z2V0_9ACTN</name>
<evidence type="ECO:0000313" key="6">
    <source>
        <dbReference type="Proteomes" id="UP001058271"/>
    </source>
</evidence>
<proteinExistence type="predicted"/>
<dbReference type="Proteomes" id="UP001058271">
    <property type="component" value="Chromosome"/>
</dbReference>
<protein>
    <submittedName>
        <fullName evidence="5">GntR family transcriptional regulator</fullName>
    </submittedName>
</protein>
<keyword evidence="6" id="KW-1185">Reference proteome</keyword>
<gene>
    <name evidence="5" type="ORF">Drose_30290</name>
</gene>
<dbReference type="InterPro" id="IPR036390">
    <property type="entry name" value="WH_DNA-bd_sf"/>
</dbReference>
<evidence type="ECO:0000256" key="1">
    <source>
        <dbReference type="ARBA" id="ARBA00023015"/>
    </source>
</evidence>
<evidence type="ECO:0000256" key="2">
    <source>
        <dbReference type="ARBA" id="ARBA00023125"/>
    </source>
</evidence>
<keyword evidence="3" id="KW-0804">Transcription</keyword>